<dbReference type="RefSeq" id="WP_073350057.1">
    <property type="nucleotide sequence ID" value="NZ_FQVD01000024.1"/>
</dbReference>
<dbReference type="Pfam" id="PF07505">
    <property type="entry name" value="DUF5131"/>
    <property type="match status" value="1"/>
</dbReference>
<evidence type="ECO:0000313" key="1">
    <source>
        <dbReference type="EMBL" id="SHF54103.1"/>
    </source>
</evidence>
<reference evidence="1 2" key="1">
    <citation type="submission" date="2016-11" db="EMBL/GenBank/DDBJ databases">
        <authorList>
            <person name="Jaros S."/>
            <person name="Januszkiewicz K."/>
            <person name="Wedrychowicz H."/>
        </authorList>
    </citation>
    <scope>NUCLEOTIDE SEQUENCE [LARGE SCALE GENOMIC DNA]</scope>
    <source>
        <strain evidence="1 2">DSM 26883</strain>
    </source>
</reference>
<gene>
    <name evidence="1" type="ORF">SAMN05444349_12445</name>
</gene>
<dbReference type="InterPro" id="IPR011101">
    <property type="entry name" value="DUF5131"/>
</dbReference>
<sequence>MPTNAIVKGSVMWNLWHGCHKLSPGCKHCYVYRGDAKRGVDSSVVAQTKNFDLPLRRKRNGDYKVPSGTMVYTCFTSDFFIEDADLWRMEAWAMMRERSDLNFMMITKRIDRFAQNLPEDWGDGYENVTICCTVENQMCADYRLPIYKAAPIKHKIIICEPLLERIDLSAFDIGMWIEQVVVGGESGYEARSCDFDWVMELRNVCVENDIAFWFKQTGAKFIKDKKLYSIKRQFQHLQARKAGINFK</sequence>
<keyword evidence="2" id="KW-1185">Reference proteome</keyword>
<proteinExistence type="predicted"/>
<dbReference type="EMBL" id="FQVD01000024">
    <property type="protein sequence ID" value="SHF54103.1"/>
    <property type="molecule type" value="Genomic_DNA"/>
</dbReference>
<evidence type="ECO:0000313" key="2">
    <source>
        <dbReference type="Proteomes" id="UP000184436"/>
    </source>
</evidence>
<name>A0A1M5CH58_9BACE</name>
<accession>A0A1M5CH58</accession>
<protein>
    <submittedName>
        <fullName evidence="1">Protein gp37</fullName>
    </submittedName>
</protein>
<organism evidence="1 2">
    <name type="scientific">Bacteroides faecichinchillae</name>
    <dbReference type="NCBI Taxonomy" id="871325"/>
    <lineage>
        <taxon>Bacteria</taxon>
        <taxon>Pseudomonadati</taxon>
        <taxon>Bacteroidota</taxon>
        <taxon>Bacteroidia</taxon>
        <taxon>Bacteroidales</taxon>
        <taxon>Bacteroidaceae</taxon>
        <taxon>Bacteroides</taxon>
    </lineage>
</organism>
<dbReference type="Proteomes" id="UP000184436">
    <property type="component" value="Unassembled WGS sequence"/>
</dbReference>
<dbReference type="STRING" id="871325.SAMN05444349_12445"/>
<dbReference type="AlphaFoldDB" id="A0A1M5CH58"/>